<dbReference type="GO" id="GO:0008270">
    <property type="term" value="F:zinc ion binding"/>
    <property type="evidence" value="ECO:0007669"/>
    <property type="project" value="UniProtKB-KW"/>
</dbReference>
<name>A0A1I3MKU1_9BACL</name>
<keyword evidence="1" id="KW-0472">Membrane</keyword>
<protein>
    <submittedName>
        <fullName evidence="3">Putative zinc-finger</fullName>
    </submittedName>
</protein>
<dbReference type="InterPro" id="IPR027383">
    <property type="entry name" value="Znf_put"/>
</dbReference>
<sequence>MMSLCKEMEHLIQLYFDEEINEADSIKLKDHLTGCPKCRADFFDMAGLIRELETIGDEERRRQRRVFFPVKWAMICFTLVLCISVSLRSGYPTWKFRMLQEKSSQYVADKRIHLREPMVSVRYNTKDCVQKVHYIQDFERKPCLFTWTQRKKSGLWQTNQLVIIKVPDRQSLEAVLLLMGIHMNTAEIGQKNVKFPASFRIKAGKKPEIQPIYDPLE</sequence>
<keyword evidence="3" id="KW-0862">Zinc</keyword>
<dbReference type="Pfam" id="PF13490">
    <property type="entry name" value="zf-HC2"/>
    <property type="match status" value="1"/>
</dbReference>
<keyword evidence="4" id="KW-1185">Reference proteome</keyword>
<evidence type="ECO:0000259" key="2">
    <source>
        <dbReference type="Pfam" id="PF13490"/>
    </source>
</evidence>
<keyword evidence="1" id="KW-0812">Transmembrane</keyword>
<accession>A0A1I3MKU1</accession>
<organism evidence="3 4">
    <name type="scientific">Thermoflavimicrobium dichotomicum</name>
    <dbReference type="NCBI Taxonomy" id="46223"/>
    <lineage>
        <taxon>Bacteria</taxon>
        <taxon>Bacillati</taxon>
        <taxon>Bacillota</taxon>
        <taxon>Bacilli</taxon>
        <taxon>Bacillales</taxon>
        <taxon>Thermoactinomycetaceae</taxon>
        <taxon>Thermoflavimicrobium</taxon>
    </lineage>
</organism>
<gene>
    <name evidence="3" type="ORF">SAMN05421852_103101</name>
</gene>
<dbReference type="RefSeq" id="WP_093228439.1">
    <property type="nucleotide sequence ID" value="NZ_FORR01000003.1"/>
</dbReference>
<evidence type="ECO:0000313" key="3">
    <source>
        <dbReference type="EMBL" id="SFI97335.1"/>
    </source>
</evidence>
<dbReference type="OrthoDB" id="9782842at2"/>
<keyword evidence="3" id="KW-0479">Metal-binding</keyword>
<dbReference type="STRING" id="46223.SAMN05421852_103101"/>
<dbReference type="AlphaFoldDB" id="A0A1I3MKU1"/>
<proteinExistence type="predicted"/>
<keyword evidence="3" id="KW-0863">Zinc-finger</keyword>
<dbReference type="EMBL" id="FORR01000003">
    <property type="protein sequence ID" value="SFI97335.1"/>
    <property type="molecule type" value="Genomic_DNA"/>
</dbReference>
<feature type="transmembrane region" description="Helical" evidence="1">
    <location>
        <begin position="70"/>
        <end position="91"/>
    </location>
</feature>
<feature type="domain" description="Putative zinc-finger" evidence="2">
    <location>
        <begin position="5"/>
        <end position="39"/>
    </location>
</feature>
<keyword evidence="1" id="KW-1133">Transmembrane helix</keyword>
<evidence type="ECO:0000256" key="1">
    <source>
        <dbReference type="SAM" id="Phobius"/>
    </source>
</evidence>
<reference evidence="3 4" key="1">
    <citation type="submission" date="2016-10" db="EMBL/GenBank/DDBJ databases">
        <authorList>
            <person name="de Groot N.N."/>
        </authorList>
    </citation>
    <scope>NUCLEOTIDE SEQUENCE [LARGE SCALE GENOMIC DNA]</scope>
    <source>
        <strain evidence="3 4">DSM 44778</strain>
    </source>
</reference>
<evidence type="ECO:0000313" key="4">
    <source>
        <dbReference type="Proteomes" id="UP000199545"/>
    </source>
</evidence>
<dbReference type="Proteomes" id="UP000199545">
    <property type="component" value="Unassembled WGS sequence"/>
</dbReference>